<dbReference type="AlphaFoldDB" id="A0A1X6XIK6"/>
<proteinExistence type="predicted"/>
<dbReference type="Proteomes" id="UP000196581">
    <property type="component" value="Unassembled WGS sequence"/>
</dbReference>
<organism evidence="2 3">
    <name type="scientific">Brevibacterium yomogidense</name>
    <dbReference type="NCBI Taxonomy" id="946573"/>
    <lineage>
        <taxon>Bacteria</taxon>
        <taxon>Bacillati</taxon>
        <taxon>Actinomycetota</taxon>
        <taxon>Actinomycetes</taxon>
        <taxon>Micrococcales</taxon>
        <taxon>Brevibacteriaceae</taxon>
        <taxon>Brevibacterium</taxon>
    </lineage>
</organism>
<dbReference type="Gene3D" id="1.20.120.450">
    <property type="entry name" value="dinb family like domain"/>
    <property type="match status" value="1"/>
</dbReference>
<protein>
    <recommendedName>
        <fullName evidence="1">DinB-like domain-containing protein</fullName>
    </recommendedName>
</protein>
<dbReference type="Pfam" id="PF12867">
    <property type="entry name" value="DinB_2"/>
    <property type="match status" value="1"/>
</dbReference>
<evidence type="ECO:0000259" key="1">
    <source>
        <dbReference type="Pfam" id="PF12867"/>
    </source>
</evidence>
<name>A0A1X6XIK6_9MICO</name>
<dbReference type="NCBIfam" id="NF047843">
    <property type="entry name" value="MST_Rv0443"/>
    <property type="match status" value="1"/>
</dbReference>
<dbReference type="SUPFAM" id="SSF109854">
    <property type="entry name" value="DinB/YfiT-like putative metalloenzymes"/>
    <property type="match status" value="1"/>
</dbReference>
<feature type="domain" description="DinB-like" evidence="1">
    <location>
        <begin position="16"/>
        <end position="157"/>
    </location>
</feature>
<accession>A0A1X6XIK6</accession>
<evidence type="ECO:0000313" key="2">
    <source>
        <dbReference type="EMBL" id="SLM99122.1"/>
    </source>
</evidence>
<reference evidence="3" key="1">
    <citation type="submission" date="2017-02" db="EMBL/GenBank/DDBJ databases">
        <authorList>
            <person name="Dridi B."/>
        </authorList>
    </citation>
    <scope>NUCLEOTIDE SEQUENCE [LARGE SCALE GENOMIC DNA]</scope>
    <source>
        <strain evidence="3">B Co 03.10</strain>
    </source>
</reference>
<dbReference type="RefSeq" id="WP_087007869.1">
    <property type="nucleotide sequence ID" value="NZ_FWFF01000017.1"/>
</dbReference>
<gene>
    <name evidence="2" type="ORF">FM105_10310</name>
</gene>
<dbReference type="InterPro" id="IPR034660">
    <property type="entry name" value="DinB/YfiT-like"/>
</dbReference>
<evidence type="ECO:0000313" key="3">
    <source>
        <dbReference type="Proteomes" id="UP000196581"/>
    </source>
</evidence>
<sequence>MDSRELLTDLARRPLQELDHFWDSVDAEQLNGHPAGHPNSIAWLVWHTGREIDVQVADASGREQIWAQGWSARFDLDVEDDDLGLGHTEDEARAIVVENKDLLRGYLSAVTDESLDYISTLRPDDLSAVIDESWDPPVTRGVRLVSVYADALQHVGQAAYAAGTQRT</sequence>
<keyword evidence="3" id="KW-1185">Reference proteome</keyword>
<dbReference type="EMBL" id="FWFF01000017">
    <property type="protein sequence ID" value="SLM99122.1"/>
    <property type="molecule type" value="Genomic_DNA"/>
</dbReference>
<dbReference type="InterPro" id="IPR024775">
    <property type="entry name" value="DinB-like"/>
</dbReference>